<evidence type="ECO:0000313" key="3">
    <source>
        <dbReference type="EMBL" id="GAA2078224.1"/>
    </source>
</evidence>
<dbReference type="Pfam" id="PF03334">
    <property type="entry name" value="PhaG_MnhG_YufB"/>
    <property type="match status" value="1"/>
</dbReference>
<feature type="transmembrane region" description="Helical" evidence="2">
    <location>
        <begin position="37"/>
        <end position="57"/>
    </location>
</feature>
<evidence type="ECO:0008006" key="5">
    <source>
        <dbReference type="Google" id="ProtNLM"/>
    </source>
</evidence>
<feature type="transmembrane region" description="Helical" evidence="2">
    <location>
        <begin position="6"/>
        <end position="30"/>
    </location>
</feature>
<accession>A0ABN2VZ17</accession>
<comment type="caution">
    <text evidence="3">The sequence shown here is derived from an EMBL/GenBank/DDBJ whole genome shotgun (WGS) entry which is preliminary data.</text>
</comment>
<keyword evidence="2" id="KW-1133">Transmembrane helix</keyword>
<keyword evidence="4" id="KW-1185">Reference proteome</keyword>
<keyword evidence="2" id="KW-0812">Transmembrane</keyword>
<dbReference type="PANTHER" id="PTHR34703">
    <property type="entry name" value="ANTIPORTER SUBUNIT MNHG2-RELATED"/>
    <property type="match status" value="1"/>
</dbReference>
<sequence>MSVLDIIGNVLVVVGALVFVIAAIGLVSLFDPYTRASAVATAAGVGVSLIVIGIVMIDPSTANVVKGAVAIVLQLATSAIGGMAIARAAVISGHRFENGTDTEALDALDDRGE</sequence>
<proteinExistence type="inferred from homology"/>
<dbReference type="InterPro" id="IPR005133">
    <property type="entry name" value="PhaG_MnhG_YufB"/>
</dbReference>
<feature type="transmembrane region" description="Helical" evidence="2">
    <location>
        <begin position="69"/>
        <end position="90"/>
    </location>
</feature>
<evidence type="ECO:0000256" key="1">
    <source>
        <dbReference type="ARBA" id="ARBA00008404"/>
    </source>
</evidence>
<gene>
    <name evidence="3" type="ORF">GCM10009821_17540</name>
</gene>
<organism evidence="3 4">
    <name type="scientific">Aeromicrobium halocynthiae</name>
    <dbReference type="NCBI Taxonomy" id="560557"/>
    <lineage>
        <taxon>Bacteria</taxon>
        <taxon>Bacillati</taxon>
        <taxon>Actinomycetota</taxon>
        <taxon>Actinomycetes</taxon>
        <taxon>Propionibacteriales</taxon>
        <taxon>Nocardioidaceae</taxon>
        <taxon>Aeromicrobium</taxon>
    </lineage>
</organism>
<dbReference type="RefSeq" id="WP_344327084.1">
    <property type="nucleotide sequence ID" value="NZ_BAAAPY010000005.1"/>
</dbReference>
<dbReference type="EMBL" id="BAAAPY010000005">
    <property type="protein sequence ID" value="GAA2078224.1"/>
    <property type="molecule type" value="Genomic_DNA"/>
</dbReference>
<name>A0ABN2VZ17_9ACTN</name>
<evidence type="ECO:0000256" key="2">
    <source>
        <dbReference type="SAM" id="Phobius"/>
    </source>
</evidence>
<keyword evidence="2" id="KW-0472">Membrane</keyword>
<reference evidence="3 4" key="1">
    <citation type="journal article" date="2019" name="Int. J. Syst. Evol. Microbiol.">
        <title>The Global Catalogue of Microorganisms (GCM) 10K type strain sequencing project: providing services to taxonomists for standard genome sequencing and annotation.</title>
        <authorList>
            <consortium name="The Broad Institute Genomics Platform"/>
            <consortium name="The Broad Institute Genome Sequencing Center for Infectious Disease"/>
            <person name="Wu L."/>
            <person name="Ma J."/>
        </authorList>
    </citation>
    <scope>NUCLEOTIDE SEQUENCE [LARGE SCALE GENOMIC DNA]</scope>
    <source>
        <strain evidence="3 4">JCM 15749</strain>
    </source>
</reference>
<comment type="similarity">
    <text evidence="1">Belongs to the CPA3 antiporters (TC 2.A.63) subunit G family.</text>
</comment>
<dbReference type="Proteomes" id="UP001501480">
    <property type="component" value="Unassembled WGS sequence"/>
</dbReference>
<protein>
    <recommendedName>
        <fullName evidence="5">Monovalent cation/H(+) antiporter subunit G</fullName>
    </recommendedName>
</protein>
<dbReference type="PANTHER" id="PTHR34703:SF1">
    <property type="entry name" value="ANTIPORTER SUBUNIT MNHG2-RELATED"/>
    <property type="match status" value="1"/>
</dbReference>
<evidence type="ECO:0000313" key="4">
    <source>
        <dbReference type="Proteomes" id="UP001501480"/>
    </source>
</evidence>